<dbReference type="PROSITE" id="PS50297">
    <property type="entry name" value="ANK_REP_REGION"/>
    <property type="match status" value="1"/>
</dbReference>
<evidence type="ECO:0000256" key="4">
    <source>
        <dbReference type="SAM" id="MobiDB-lite"/>
    </source>
</evidence>
<dbReference type="CDD" id="cd18186">
    <property type="entry name" value="BTB_POZ_ZBTB_KLHL-like"/>
    <property type="match status" value="1"/>
</dbReference>
<dbReference type="PROSITE" id="PS50088">
    <property type="entry name" value="ANK_REPEAT"/>
    <property type="match status" value="1"/>
</dbReference>
<sequence>MVLRKDQLELKLKDDEQLIRQGILRNEHPFEDSPEFHEFIHACRRGDLKHCQELISGGVNINGKDKYDYTPLIIASLCGHYELVQLLLESGALADPDSFERERAVYNALNNKIRNLLLSYDYTKTADPLQAWSSHITSLLVREIPKTTDITLLTASESFHLHKFILSSRSPYFRRKFAEAPETATWKLSHSIPVEAFRVVIRYLYLGELPRDLVGPRSAATEEEVFKGIDKLCKQLEIAHLWEAVLSTTDRRLARQRHQDEVQRAQAQVTAYFRDTVLKHKFTVDTRRVRDVKWPRDNAISANCLLRADEFDEFDEGEGEDVVEPAEESLISSNGIPIGPIAALNSTNGTSNGAKKPKRSVLFPVHKAFLIRSPYFETMFSSEFMEAKETEHLHVIKVDCLPEVLEIILTFLYTEKSDCPLELALDLLYATDMLLLDKLKTKAAVAISTLGSGTSNALVDRTHGGAADELQQSPPATSTSTPSSGQQQTPGSSTERDGQPVEVEPINVYDVIHAAWDLKVQRLEDFAAKYLASRLEDYIDEEEFAELIQESASRLKRREETDTIELLDDIRYYLGERFRFRFEGDGIGEMLNEEGEIDAAQVEGLAAEAEDGEIRPEQPSDGQREVEGEEERRSTERDGEEGGGGVRTLDGKLVEDEFVSDAVNYQILLEKIDKMLDRLKLGA</sequence>
<evidence type="ECO:0000259" key="5">
    <source>
        <dbReference type="PROSITE" id="PS50097"/>
    </source>
</evidence>
<dbReference type="Pfam" id="PF00651">
    <property type="entry name" value="BTB"/>
    <property type="match status" value="2"/>
</dbReference>
<feature type="domain" description="BTB" evidence="5">
    <location>
        <begin position="363"/>
        <end position="421"/>
    </location>
</feature>
<dbReference type="Pfam" id="PF12796">
    <property type="entry name" value="Ank_2"/>
    <property type="match status" value="1"/>
</dbReference>
<feature type="domain" description="BTB" evidence="5">
    <location>
        <begin position="148"/>
        <end position="213"/>
    </location>
</feature>
<feature type="compositionally biased region" description="Low complexity" evidence="4">
    <location>
        <begin position="471"/>
        <end position="493"/>
    </location>
</feature>
<dbReference type="InterPro" id="IPR000210">
    <property type="entry name" value="BTB/POZ_dom"/>
</dbReference>
<feature type="region of interest" description="Disordered" evidence="4">
    <location>
        <begin position="467"/>
        <end position="500"/>
    </location>
</feature>
<feature type="region of interest" description="Disordered" evidence="4">
    <location>
        <begin position="607"/>
        <end position="650"/>
    </location>
</feature>
<dbReference type="GO" id="GO:0005737">
    <property type="term" value="C:cytoplasm"/>
    <property type="evidence" value="ECO:0007669"/>
    <property type="project" value="TreeGrafter"/>
</dbReference>
<dbReference type="InterPro" id="IPR036770">
    <property type="entry name" value="Ankyrin_rpt-contain_sf"/>
</dbReference>
<dbReference type="FunFam" id="3.30.710.10:FF:000183">
    <property type="entry name" value="Ankyrin repeat and BTB/POZ domain protein"/>
    <property type="match status" value="1"/>
</dbReference>
<evidence type="ECO:0000256" key="1">
    <source>
        <dbReference type="ARBA" id="ARBA00022737"/>
    </source>
</evidence>
<name>A0AAE0JPD5_9PEZI</name>
<dbReference type="InterPro" id="IPR011333">
    <property type="entry name" value="SKP1/BTB/POZ_sf"/>
</dbReference>
<dbReference type="SUPFAM" id="SSF54695">
    <property type="entry name" value="POZ domain"/>
    <property type="match status" value="2"/>
</dbReference>
<dbReference type="CDD" id="cd18497">
    <property type="entry name" value="BACK_ABTB1_BPOZ"/>
    <property type="match status" value="1"/>
</dbReference>
<dbReference type="SMART" id="SM00248">
    <property type="entry name" value="ANK"/>
    <property type="match status" value="2"/>
</dbReference>
<dbReference type="PANTHER" id="PTHR46231">
    <property type="entry name" value="ANKYRIN REPEAT AND BTB/POZ DOMAIN-CONTAINING PROTEIN 1"/>
    <property type="match status" value="1"/>
</dbReference>
<organism evidence="6 7">
    <name type="scientific">Neurospora tetraspora</name>
    <dbReference type="NCBI Taxonomy" id="94610"/>
    <lineage>
        <taxon>Eukaryota</taxon>
        <taxon>Fungi</taxon>
        <taxon>Dikarya</taxon>
        <taxon>Ascomycota</taxon>
        <taxon>Pezizomycotina</taxon>
        <taxon>Sordariomycetes</taxon>
        <taxon>Sordariomycetidae</taxon>
        <taxon>Sordariales</taxon>
        <taxon>Sordariaceae</taxon>
        <taxon>Neurospora</taxon>
    </lineage>
</organism>
<dbReference type="GO" id="GO:0000151">
    <property type="term" value="C:ubiquitin ligase complex"/>
    <property type="evidence" value="ECO:0007669"/>
    <property type="project" value="TreeGrafter"/>
</dbReference>
<dbReference type="Gene3D" id="1.25.40.20">
    <property type="entry name" value="Ankyrin repeat-containing domain"/>
    <property type="match status" value="1"/>
</dbReference>
<accession>A0AAE0JPD5</accession>
<dbReference type="InterPro" id="IPR044515">
    <property type="entry name" value="ABTB1"/>
</dbReference>
<feature type="repeat" description="ANK" evidence="3">
    <location>
        <begin position="67"/>
        <end position="92"/>
    </location>
</feature>
<evidence type="ECO:0000256" key="2">
    <source>
        <dbReference type="ARBA" id="ARBA00023043"/>
    </source>
</evidence>
<reference evidence="6" key="1">
    <citation type="journal article" date="2023" name="Mol. Phylogenet. Evol.">
        <title>Genome-scale phylogeny and comparative genomics of the fungal order Sordariales.</title>
        <authorList>
            <person name="Hensen N."/>
            <person name="Bonometti L."/>
            <person name="Westerberg I."/>
            <person name="Brannstrom I.O."/>
            <person name="Guillou S."/>
            <person name="Cros-Aarteil S."/>
            <person name="Calhoun S."/>
            <person name="Haridas S."/>
            <person name="Kuo A."/>
            <person name="Mondo S."/>
            <person name="Pangilinan J."/>
            <person name="Riley R."/>
            <person name="LaButti K."/>
            <person name="Andreopoulos B."/>
            <person name="Lipzen A."/>
            <person name="Chen C."/>
            <person name="Yan M."/>
            <person name="Daum C."/>
            <person name="Ng V."/>
            <person name="Clum A."/>
            <person name="Steindorff A."/>
            <person name="Ohm R.A."/>
            <person name="Martin F."/>
            <person name="Silar P."/>
            <person name="Natvig D.O."/>
            <person name="Lalanne C."/>
            <person name="Gautier V."/>
            <person name="Ament-Velasquez S.L."/>
            <person name="Kruys A."/>
            <person name="Hutchinson M.I."/>
            <person name="Powell A.J."/>
            <person name="Barry K."/>
            <person name="Miller A.N."/>
            <person name="Grigoriev I.V."/>
            <person name="Debuchy R."/>
            <person name="Gladieux P."/>
            <person name="Hiltunen Thoren M."/>
            <person name="Johannesson H."/>
        </authorList>
    </citation>
    <scope>NUCLEOTIDE SEQUENCE</scope>
    <source>
        <strain evidence="6">CBS 560.94</strain>
    </source>
</reference>
<evidence type="ECO:0000256" key="3">
    <source>
        <dbReference type="PROSITE-ProRule" id="PRU00023"/>
    </source>
</evidence>
<dbReference type="Proteomes" id="UP001278500">
    <property type="component" value="Unassembled WGS sequence"/>
</dbReference>
<dbReference type="PROSITE" id="PS50097">
    <property type="entry name" value="BTB"/>
    <property type="match status" value="2"/>
</dbReference>
<keyword evidence="1" id="KW-0677">Repeat</keyword>
<gene>
    <name evidence="6" type="ORF">B0H65DRAFT_563275</name>
</gene>
<keyword evidence="7" id="KW-1185">Reference proteome</keyword>
<dbReference type="InterPro" id="IPR002110">
    <property type="entry name" value="Ankyrin_rpt"/>
</dbReference>
<comment type="caution">
    <text evidence="6">The sequence shown here is derived from an EMBL/GenBank/DDBJ whole genome shotgun (WGS) entry which is preliminary data.</text>
</comment>
<dbReference type="Gene3D" id="3.30.710.10">
    <property type="entry name" value="Potassium Channel Kv1.1, Chain A"/>
    <property type="match status" value="2"/>
</dbReference>
<dbReference type="RefSeq" id="XP_062686296.1">
    <property type="nucleotide sequence ID" value="XM_062830229.1"/>
</dbReference>
<evidence type="ECO:0000313" key="6">
    <source>
        <dbReference type="EMBL" id="KAK3354918.1"/>
    </source>
</evidence>
<dbReference type="SMART" id="SM00225">
    <property type="entry name" value="BTB"/>
    <property type="match status" value="2"/>
</dbReference>
<proteinExistence type="predicted"/>
<keyword evidence="2 3" id="KW-0040">ANK repeat</keyword>
<dbReference type="PANTHER" id="PTHR46231:SF1">
    <property type="entry name" value="ANKYRIN REPEAT AND BTB_POZ DOMAIN-CONTAINING PROTEIN 1"/>
    <property type="match status" value="1"/>
</dbReference>
<dbReference type="AlphaFoldDB" id="A0AAE0JPD5"/>
<protein>
    <recommendedName>
        <fullName evidence="5">BTB domain-containing protein</fullName>
    </recommendedName>
</protein>
<dbReference type="FunFam" id="1.25.40.20:FF:000248">
    <property type="entry name" value="Ankyrin repeat and BTB/POZ domain protein"/>
    <property type="match status" value="1"/>
</dbReference>
<reference evidence="6" key="2">
    <citation type="submission" date="2023-06" db="EMBL/GenBank/DDBJ databases">
        <authorList>
            <consortium name="Lawrence Berkeley National Laboratory"/>
            <person name="Haridas S."/>
            <person name="Hensen N."/>
            <person name="Bonometti L."/>
            <person name="Westerberg I."/>
            <person name="Brannstrom I.O."/>
            <person name="Guillou S."/>
            <person name="Cros-Aarteil S."/>
            <person name="Calhoun S."/>
            <person name="Kuo A."/>
            <person name="Mondo S."/>
            <person name="Pangilinan J."/>
            <person name="Riley R."/>
            <person name="Labutti K."/>
            <person name="Andreopoulos B."/>
            <person name="Lipzen A."/>
            <person name="Chen C."/>
            <person name="Yanf M."/>
            <person name="Daum C."/>
            <person name="Ng V."/>
            <person name="Clum A."/>
            <person name="Steindorff A."/>
            <person name="Ohm R."/>
            <person name="Martin F."/>
            <person name="Silar P."/>
            <person name="Natvig D."/>
            <person name="Lalanne C."/>
            <person name="Gautier V."/>
            <person name="Ament-Velasquez S.L."/>
            <person name="Kruys A."/>
            <person name="Hutchinson M.I."/>
            <person name="Powell A.J."/>
            <person name="Barry K."/>
            <person name="Miller A.N."/>
            <person name="Grigoriev I.V."/>
            <person name="Debuchy R."/>
            <person name="Gladieux P."/>
            <person name="Thoren M.H."/>
            <person name="Johannesson H."/>
        </authorList>
    </citation>
    <scope>NUCLEOTIDE SEQUENCE</scope>
    <source>
        <strain evidence="6">CBS 560.94</strain>
    </source>
</reference>
<dbReference type="SUPFAM" id="SSF48403">
    <property type="entry name" value="Ankyrin repeat"/>
    <property type="match status" value="1"/>
</dbReference>
<feature type="compositionally biased region" description="Basic and acidic residues" evidence="4">
    <location>
        <begin position="612"/>
        <end position="637"/>
    </location>
</feature>
<evidence type="ECO:0000313" key="7">
    <source>
        <dbReference type="Proteomes" id="UP001278500"/>
    </source>
</evidence>
<dbReference type="GeneID" id="87867383"/>
<dbReference type="EMBL" id="JAUEPP010000001">
    <property type="protein sequence ID" value="KAK3354918.1"/>
    <property type="molecule type" value="Genomic_DNA"/>
</dbReference>